<feature type="signal peptide" evidence="1">
    <location>
        <begin position="1"/>
        <end position="29"/>
    </location>
</feature>
<feature type="domain" description="Caspase family p20" evidence="2">
    <location>
        <begin position="31"/>
        <end position="160"/>
    </location>
</feature>
<dbReference type="InterPro" id="IPR011990">
    <property type="entry name" value="TPR-like_helical_dom_sf"/>
</dbReference>
<dbReference type="InterPro" id="IPR001309">
    <property type="entry name" value="Pept_C14_p20"/>
</dbReference>
<dbReference type="SUPFAM" id="SSF81901">
    <property type="entry name" value="HCP-like"/>
    <property type="match status" value="1"/>
</dbReference>
<dbReference type="Pfam" id="PF08238">
    <property type="entry name" value="Sel1"/>
    <property type="match status" value="3"/>
</dbReference>
<dbReference type="Proteomes" id="UP001174932">
    <property type="component" value="Unassembled WGS sequence"/>
</dbReference>
<evidence type="ECO:0000256" key="1">
    <source>
        <dbReference type="SAM" id="SignalP"/>
    </source>
</evidence>
<comment type="caution">
    <text evidence="3">The sequence shown here is derived from an EMBL/GenBank/DDBJ whole genome shotgun (WGS) entry which is preliminary data.</text>
</comment>
<dbReference type="PANTHER" id="PTHR22576">
    <property type="entry name" value="MUCOSA ASSOCIATED LYMPHOID TISSUE LYMPHOMA TRANSLOCATION PROTEIN 1/PARACASPASE"/>
    <property type="match status" value="1"/>
</dbReference>
<dbReference type="InterPro" id="IPR029030">
    <property type="entry name" value="Caspase-like_dom_sf"/>
</dbReference>
<sequence length="508" mass="54756">MKRTARISAAVLCLLFLSLSVLVPGTANAAAPRVALVIGMARYANIPALANTENDAREISKTLRALGFQVETAIDLPLKDLVETVNRFSVTAETADIAMIYYAGHGVELSGENFLIPVDVNIRKPEDIGSQAITLRNLLEAVENARKLRVVILDSCRNNPFATWPVQEVAKAGDATYVTGVAGELRKGGLAAPSPDKGMLVVYAAKEGEVALDGEGGHSPFARALISELPTPNVEIGMVFRRVRDAVLIATKNKQEPHFYGSLSGIPYFLGGSDINVAALSDRTKAWSALAADQEMQLASLAEDGNVRAMLGLGYMSLNPEKSRFKPERAVAMFSAAAKNGEPEAMFELAKLYEKGIGTPQNLDEALRLYQKSAELGFADAINDLGFLYYQGGIGLKRDPQKAVDLFLKAADLRHPQAMFNAAALIDDGVVAGKGPEDAARYLYAALRSGVKDVLEQLTNRPNQFKPETRKALQAELAKNNFYKGSIDGAFGQGTQRSMRIAYGETTD</sequence>
<dbReference type="SUPFAM" id="SSF52129">
    <property type="entry name" value="Caspase-like"/>
    <property type="match status" value="1"/>
</dbReference>
<gene>
    <name evidence="3" type="ORF">Q4481_17910</name>
</gene>
<evidence type="ECO:0000259" key="2">
    <source>
        <dbReference type="PROSITE" id="PS50208"/>
    </source>
</evidence>
<feature type="chain" id="PRO_5045290474" evidence="1">
    <location>
        <begin position="30"/>
        <end position="508"/>
    </location>
</feature>
<dbReference type="InterPro" id="IPR052039">
    <property type="entry name" value="Caspase-related_regulators"/>
</dbReference>
<dbReference type="EMBL" id="JAUOZU010000013">
    <property type="protein sequence ID" value="MDO6965837.1"/>
    <property type="molecule type" value="Genomic_DNA"/>
</dbReference>
<proteinExistence type="predicted"/>
<organism evidence="3 4">
    <name type="scientific">Rhizobium alvei</name>
    <dbReference type="NCBI Taxonomy" id="1132659"/>
    <lineage>
        <taxon>Bacteria</taxon>
        <taxon>Pseudomonadati</taxon>
        <taxon>Pseudomonadota</taxon>
        <taxon>Alphaproteobacteria</taxon>
        <taxon>Hyphomicrobiales</taxon>
        <taxon>Rhizobiaceae</taxon>
        <taxon>Rhizobium/Agrobacterium group</taxon>
        <taxon>Rhizobium</taxon>
    </lineage>
</organism>
<accession>A0ABT8YQE3</accession>
<evidence type="ECO:0000313" key="3">
    <source>
        <dbReference type="EMBL" id="MDO6965837.1"/>
    </source>
</evidence>
<reference evidence="3" key="1">
    <citation type="journal article" date="2015" name="Int. J. Syst. Evol. Microbiol.">
        <title>Rhizobium alvei sp. nov., isolated from a freshwater river.</title>
        <authorList>
            <person name="Sheu S.Y."/>
            <person name="Huang H.W."/>
            <person name="Young C.C."/>
            <person name="Chen W.M."/>
        </authorList>
    </citation>
    <scope>NUCLEOTIDE SEQUENCE</scope>
    <source>
        <strain evidence="3">TNR-22</strain>
    </source>
</reference>
<keyword evidence="4" id="KW-1185">Reference proteome</keyword>
<dbReference type="Pfam" id="PF00656">
    <property type="entry name" value="Peptidase_C14"/>
    <property type="match status" value="1"/>
</dbReference>
<dbReference type="Gene3D" id="3.40.50.1460">
    <property type="match status" value="1"/>
</dbReference>
<keyword evidence="1" id="KW-0732">Signal</keyword>
<dbReference type="RefSeq" id="WP_304377767.1">
    <property type="nucleotide sequence ID" value="NZ_JAUOZU010000013.1"/>
</dbReference>
<dbReference type="PANTHER" id="PTHR22576:SF37">
    <property type="entry name" value="MUCOSA-ASSOCIATED LYMPHOID TISSUE LYMPHOMA TRANSLOCATION PROTEIN 1"/>
    <property type="match status" value="1"/>
</dbReference>
<protein>
    <submittedName>
        <fullName evidence="3">Caspase family protein</fullName>
    </submittedName>
</protein>
<dbReference type="InterPro" id="IPR006597">
    <property type="entry name" value="Sel1-like"/>
</dbReference>
<evidence type="ECO:0000313" key="4">
    <source>
        <dbReference type="Proteomes" id="UP001174932"/>
    </source>
</evidence>
<dbReference type="InterPro" id="IPR011600">
    <property type="entry name" value="Pept_C14_caspase"/>
</dbReference>
<name>A0ABT8YQE3_9HYPH</name>
<dbReference type="SMART" id="SM00671">
    <property type="entry name" value="SEL1"/>
    <property type="match status" value="4"/>
</dbReference>
<reference evidence="3" key="2">
    <citation type="submission" date="2023-07" db="EMBL/GenBank/DDBJ databases">
        <authorList>
            <person name="Shen H."/>
        </authorList>
    </citation>
    <scope>NUCLEOTIDE SEQUENCE</scope>
    <source>
        <strain evidence="3">TNR-22</strain>
    </source>
</reference>
<dbReference type="Gene3D" id="1.25.40.10">
    <property type="entry name" value="Tetratricopeptide repeat domain"/>
    <property type="match status" value="1"/>
</dbReference>
<dbReference type="PROSITE" id="PS50208">
    <property type="entry name" value="CASPASE_P20"/>
    <property type="match status" value="1"/>
</dbReference>